<keyword evidence="3" id="KW-1185">Reference proteome</keyword>
<dbReference type="InterPro" id="IPR021994">
    <property type="entry name" value="DUF3592"/>
</dbReference>
<protein>
    <recommendedName>
        <fullName evidence="1">DUF3592 domain-containing protein</fullName>
    </recommendedName>
</protein>
<dbReference type="AlphaFoldDB" id="S0EW54"/>
<evidence type="ECO:0000313" key="3">
    <source>
        <dbReference type="Proteomes" id="UP000014227"/>
    </source>
</evidence>
<proteinExistence type="predicted"/>
<organism evidence="2 3">
    <name type="scientific">Chthonomonas calidirosea (strain DSM 23976 / ICMP 18418 / T49)</name>
    <dbReference type="NCBI Taxonomy" id="1303518"/>
    <lineage>
        <taxon>Bacteria</taxon>
        <taxon>Bacillati</taxon>
        <taxon>Armatimonadota</taxon>
        <taxon>Chthonomonadia</taxon>
        <taxon>Chthonomonadales</taxon>
        <taxon>Chthonomonadaceae</taxon>
        <taxon>Chthonomonas</taxon>
    </lineage>
</organism>
<accession>S0EW54</accession>
<dbReference type="KEGG" id="ccz:CCALI_00797"/>
<dbReference type="EMBL" id="HF951689">
    <property type="protein sequence ID" value="CCW34622.1"/>
    <property type="molecule type" value="Genomic_DNA"/>
</dbReference>
<feature type="domain" description="DUF3592" evidence="1">
    <location>
        <begin position="8"/>
        <end position="60"/>
    </location>
</feature>
<gene>
    <name evidence="2" type="ORF">CCALI_00797</name>
</gene>
<dbReference type="PATRIC" id="fig|1303518.3.peg.807"/>
<reference evidence="3" key="1">
    <citation type="submission" date="2013-03" db="EMBL/GenBank/DDBJ databases">
        <title>Genome sequence of Chthonomonas calidirosea, the first sequenced genome from the Armatimonadetes phylum (formally candidate division OP10).</title>
        <authorList>
            <person name="Lee K.C.Y."/>
            <person name="Morgan X.C."/>
            <person name="Dunfield P.F."/>
            <person name="Tamas I."/>
            <person name="Houghton K.M."/>
            <person name="Vyssotski M."/>
            <person name="Ryan J.L.J."/>
            <person name="Lagutin K."/>
            <person name="McDonald I.R."/>
            <person name="Stott M.B."/>
        </authorList>
    </citation>
    <scope>NUCLEOTIDE SEQUENCE [LARGE SCALE GENOMIC DNA]</scope>
    <source>
        <strain evidence="3">DSM 23976 / ICMP 18418 / T49</strain>
    </source>
</reference>
<dbReference type="InParanoid" id="S0EW54"/>
<dbReference type="STRING" id="454171.CP488_00353"/>
<evidence type="ECO:0000313" key="2">
    <source>
        <dbReference type="EMBL" id="CCW34622.1"/>
    </source>
</evidence>
<name>S0EW54_CHTCT</name>
<dbReference type="Pfam" id="PF12158">
    <property type="entry name" value="DUF3592"/>
    <property type="match status" value="1"/>
</dbReference>
<dbReference type="HOGENOM" id="CLU_2272397_0_0_0"/>
<sequence>MTQVEWTQHSGDWVHYVFQVNGSEYTGESPLGAMASPAVGQSIPIVYLPSNPHINTLANGEEADWLQSLIRALRLVQVLEVPLGVLAVGYLRYLGKRYVRGK</sequence>
<evidence type="ECO:0000259" key="1">
    <source>
        <dbReference type="Pfam" id="PF12158"/>
    </source>
</evidence>
<dbReference type="Proteomes" id="UP000014227">
    <property type="component" value="Chromosome I"/>
</dbReference>